<name>X6NW15_RETFI</name>
<dbReference type="PANTHER" id="PTHR23159:SF31">
    <property type="entry name" value="CENTROSOME-ASSOCIATED PROTEIN CEP250 ISOFORM X1"/>
    <property type="match status" value="1"/>
</dbReference>
<dbReference type="SUPFAM" id="SSF52540">
    <property type="entry name" value="P-loop containing nucleoside triphosphate hydrolases"/>
    <property type="match status" value="1"/>
</dbReference>
<feature type="compositionally biased region" description="Polar residues" evidence="2">
    <location>
        <begin position="968"/>
        <end position="977"/>
    </location>
</feature>
<dbReference type="PANTHER" id="PTHR23159">
    <property type="entry name" value="CENTROSOMAL PROTEIN 2"/>
    <property type="match status" value="1"/>
</dbReference>
<feature type="region of interest" description="Disordered" evidence="2">
    <location>
        <begin position="1060"/>
        <end position="1094"/>
    </location>
</feature>
<dbReference type="Gene3D" id="3.40.850.10">
    <property type="entry name" value="Kinesin motor domain"/>
    <property type="match status" value="1"/>
</dbReference>
<proteinExistence type="predicted"/>
<feature type="region of interest" description="Disordered" evidence="2">
    <location>
        <begin position="886"/>
        <end position="977"/>
    </location>
</feature>
<protein>
    <submittedName>
        <fullName evidence="3">Uncharacterized protein</fullName>
    </submittedName>
</protein>
<feature type="region of interest" description="Disordered" evidence="2">
    <location>
        <begin position="632"/>
        <end position="663"/>
    </location>
</feature>
<feature type="non-terminal residue" evidence="3">
    <location>
        <position position="1"/>
    </location>
</feature>
<dbReference type="AlphaFoldDB" id="X6NW15"/>
<feature type="compositionally biased region" description="Polar residues" evidence="2">
    <location>
        <begin position="1166"/>
        <end position="1192"/>
    </location>
</feature>
<evidence type="ECO:0000256" key="2">
    <source>
        <dbReference type="SAM" id="MobiDB-lite"/>
    </source>
</evidence>
<organism evidence="3 4">
    <name type="scientific">Reticulomyxa filosa</name>
    <dbReference type="NCBI Taxonomy" id="46433"/>
    <lineage>
        <taxon>Eukaryota</taxon>
        <taxon>Sar</taxon>
        <taxon>Rhizaria</taxon>
        <taxon>Retaria</taxon>
        <taxon>Foraminifera</taxon>
        <taxon>Monothalamids</taxon>
        <taxon>Reticulomyxidae</taxon>
        <taxon>Reticulomyxa</taxon>
    </lineage>
</organism>
<feature type="coiled-coil region" evidence="1">
    <location>
        <begin position="580"/>
        <end position="628"/>
    </location>
</feature>
<dbReference type="Proteomes" id="UP000023152">
    <property type="component" value="Unassembled WGS sequence"/>
</dbReference>
<evidence type="ECO:0000313" key="3">
    <source>
        <dbReference type="EMBL" id="ETO30196.1"/>
    </source>
</evidence>
<dbReference type="InterPro" id="IPR036961">
    <property type="entry name" value="Kinesin_motor_dom_sf"/>
</dbReference>
<dbReference type="EMBL" id="ASPP01005626">
    <property type="protein sequence ID" value="ETO30196.1"/>
    <property type="molecule type" value="Genomic_DNA"/>
</dbReference>
<reference evidence="3 4" key="1">
    <citation type="journal article" date="2013" name="Curr. Biol.">
        <title>The Genome of the Foraminiferan Reticulomyxa filosa.</title>
        <authorList>
            <person name="Glockner G."/>
            <person name="Hulsmann N."/>
            <person name="Schleicher M."/>
            <person name="Noegel A.A."/>
            <person name="Eichinger L."/>
            <person name="Gallinger C."/>
            <person name="Pawlowski J."/>
            <person name="Sierra R."/>
            <person name="Euteneuer U."/>
            <person name="Pillet L."/>
            <person name="Moustafa A."/>
            <person name="Platzer M."/>
            <person name="Groth M."/>
            <person name="Szafranski K."/>
            <person name="Schliwa M."/>
        </authorList>
    </citation>
    <scope>NUCLEOTIDE SEQUENCE [LARGE SCALE GENOMIC DNA]</scope>
</reference>
<feature type="coiled-coil region" evidence="1">
    <location>
        <begin position="361"/>
        <end position="423"/>
    </location>
</feature>
<dbReference type="InterPro" id="IPR027417">
    <property type="entry name" value="P-loop_NTPase"/>
</dbReference>
<feature type="compositionally biased region" description="Basic and acidic residues" evidence="2">
    <location>
        <begin position="1148"/>
        <end position="1158"/>
    </location>
</feature>
<keyword evidence="1" id="KW-0175">Coiled coil</keyword>
<evidence type="ECO:0000313" key="4">
    <source>
        <dbReference type="Proteomes" id="UP000023152"/>
    </source>
</evidence>
<feature type="compositionally biased region" description="Acidic residues" evidence="2">
    <location>
        <begin position="1128"/>
        <end position="1138"/>
    </location>
</feature>
<feature type="compositionally biased region" description="Low complexity" evidence="2">
    <location>
        <begin position="639"/>
        <end position="663"/>
    </location>
</feature>
<evidence type="ECO:0000256" key="1">
    <source>
        <dbReference type="SAM" id="Coils"/>
    </source>
</evidence>
<feature type="compositionally biased region" description="Acidic residues" evidence="2">
    <location>
        <begin position="909"/>
        <end position="947"/>
    </location>
</feature>
<sequence length="1199" mass="139474">TRIITFFFFFLKKKKNQAIDLLNLENRDTVTLLPRKNEQGYDWHNVTKASIRQISDLLKYMHTSFNNRRHALRYNMDGTVDMHQFQNEIIEASPHWDSSRSHTVVILRLSFRHSSQKERKKSQITFVDCAGYSSWEKKQRKQEMNERQDPNEQEWYRRDMIDFKHLSSSFVHLGSLLTSIPKKLRRELPTPNTLTEWKQSLLIQALHSITTWLEQPTRLPQHQQRQRRNDDDVQASAPRVFLIVTCSLEERIYVWCDLFHTISYTYIYANEQKSKEETLATLRFGNFPLVDPMLLIIIDKYRGEISKLQALKLGRSNNSAIVDSLAAQVIFSLYLFFFFFSSSSSSLPYYYILFFFFGMKIEELKQEADDMKSKYQTLRKEYNKLEKNHRLKIEQVSTLQNKCDELESQLQLQNSQYVQLQESYRQSKASEIFLRQDLQDIKQRTDYYYQAANEQNAKDTLQSNTSKIRRIIQHIQSKQVLFLIYYAERCVEEVGRELAQLTEQVTEIKGLREDIAAATKDNDELNEELQKATREIEKLKSERMDREEVQLQLQVNSIVICFICLLVGANEINEQTKGLMKEIEDRDKTIKEMAEDANQRDIEHEQQIQEHLQKEENYQREMLQMQSTIRDPLQPVQDNTNNGDTNNGNINNNNDNNNNNNNITKTVSLKLPVASALTFGNEPTGKADKTFLALPVAQSLSLSTNSSSSVMRDPLTEAKGRIIRLENELWQYKSDIYSSPVVQTLKEQKKKLEEQIITIRAEKAKLIPQFMLEKEANIQEIAVLRRQLQNYHCVYRWKSLLYRKKIDDLRDDMARVTRRMEQMHYQKGTVRTQHADSTADPYDQWLDEFKQKDFQALSPNLQRIHRVIEDLTRKLMAKHTQVIELRTQLQQQGDNKPLKIKQRGKGKEEEDDNEEEENNNDNDDEEEEEEEEQEQEEDEDEDEDEKEEEKAAQNNKRDNKKIKAPKNYFSNNNRASFHSPTESLFEDMALETATTLRTFIPLIQAKTEEVLAHSFDEENKELMELIDDPQVVQTLPSIQSASSSSSNSPAHANANNIAAHSKAKTNKTPKSTSSMPPPPSPGSDVKSPNTIQSPINENIDIGVQAEYLTRITSLSLKSLMLEIKDCESESENENDEEYEAKQSVLTKEPAKDKDKDSTRVALKAATSKSQNNDNAQSSLALEQRTTSNSNIADSKPRAF</sequence>
<comment type="caution">
    <text evidence="3">The sequence shown here is derived from an EMBL/GenBank/DDBJ whole genome shotgun (WGS) entry which is preliminary data.</text>
</comment>
<feature type="coiled-coil region" evidence="1">
    <location>
        <begin position="491"/>
        <end position="549"/>
    </location>
</feature>
<feature type="compositionally biased region" description="Basic and acidic residues" evidence="2">
    <location>
        <begin position="948"/>
        <end position="957"/>
    </location>
</feature>
<feature type="region of interest" description="Disordered" evidence="2">
    <location>
        <begin position="1128"/>
        <end position="1199"/>
    </location>
</feature>
<feature type="coiled-coil region" evidence="1">
    <location>
        <begin position="715"/>
        <end position="765"/>
    </location>
</feature>
<accession>X6NW15</accession>
<keyword evidence="4" id="KW-1185">Reference proteome</keyword>
<gene>
    <name evidence="3" type="ORF">RFI_06923</name>
</gene>